<dbReference type="EMBL" id="NMUH01002796">
    <property type="protein sequence ID" value="MQM02121.1"/>
    <property type="molecule type" value="Genomic_DNA"/>
</dbReference>
<reference evidence="2" key="1">
    <citation type="submission" date="2017-07" db="EMBL/GenBank/DDBJ databases">
        <title>Taro Niue Genome Assembly and Annotation.</title>
        <authorList>
            <person name="Atibalentja N."/>
            <person name="Keating K."/>
            <person name="Fields C.J."/>
        </authorList>
    </citation>
    <scope>NUCLEOTIDE SEQUENCE</scope>
    <source>
        <strain evidence="2">Niue_2</strain>
        <tissue evidence="2">Leaf</tissue>
    </source>
</reference>
<proteinExistence type="predicted"/>
<dbReference type="Proteomes" id="UP000652761">
    <property type="component" value="Unassembled WGS sequence"/>
</dbReference>
<keyword evidence="3" id="KW-1185">Reference proteome</keyword>
<feature type="non-terminal residue" evidence="2">
    <location>
        <position position="127"/>
    </location>
</feature>
<gene>
    <name evidence="2" type="ORF">Taro_034879</name>
</gene>
<accession>A0A843W8W4</accession>
<comment type="caution">
    <text evidence="2">The sequence shown here is derived from an EMBL/GenBank/DDBJ whole genome shotgun (WGS) entry which is preliminary data.</text>
</comment>
<feature type="non-terminal residue" evidence="2">
    <location>
        <position position="1"/>
    </location>
</feature>
<sequence length="127" mass="14514">SEGVQVRRHRPRRYSTSTGTKPRANNLAHREPGAPNWRGNHSRRCTTRHAHKTTCTSHISHVKRLVNLTYHWSTTREPYSARVNTTQPPMYKPASFTTDILALKTMCPYSGTNANALRVIDKHVVKQ</sequence>
<evidence type="ECO:0000313" key="2">
    <source>
        <dbReference type="EMBL" id="MQM02121.1"/>
    </source>
</evidence>
<evidence type="ECO:0000256" key="1">
    <source>
        <dbReference type="SAM" id="MobiDB-lite"/>
    </source>
</evidence>
<name>A0A843W8W4_COLES</name>
<organism evidence="2 3">
    <name type="scientific">Colocasia esculenta</name>
    <name type="common">Wild taro</name>
    <name type="synonym">Arum esculentum</name>
    <dbReference type="NCBI Taxonomy" id="4460"/>
    <lineage>
        <taxon>Eukaryota</taxon>
        <taxon>Viridiplantae</taxon>
        <taxon>Streptophyta</taxon>
        <taxon>Embryophyta</taxon>
        <taxon>Tracheophyta</taxon>
        <taxon>Spermatophyta</taxon>
        <taxon>Magnoliopsida</taxon>
        <taxon>Liliopsida</taxon>
        <taxon>Araceae</taxon>
        <taxon>Aroideae</taxon>
        <taxon>Colocasieae</taxon>
        <taxon>Colocasia</taxon>
    </lineage>
</organism>
<feature type="compositionally biased region" description="Basic residues" evidence="1">
    <location>
        <begin position="1"/>
        <end position="13"/>
    </location>
</feature>
<protein>
    <submittedName>
        <fullName evidence="2">Uncharacterized protein</fullName>
    </submittedName>
</protein>
<feature type="region of interest" description="Disordered" evidence="1">
    <location>
        <begin position="1"/>
        <end position="42"/>
    </location>
</feature>
<evidence type="ECO:0000313" key="3">
    <source>
        <dbReference type="Proteomes" id="UP000652761"/>
    </source>
</evidence>
<dbReference type="AlphaFoldDB" id="A0A843W8W4"/>